<dbReference type="GO" id="GO:0090110">
    <property type="term" value="P:COPII-coated vesicle cargo loading"/>
    <property type="evidence" value="ECO:0007669"/>
    <property type="project" value="TreeGrafter"/>
</dbReference>
<dbReference type="GO" id="GO:0005789">
    <property type="term" value="C:endoplasmic reticulum membrane"/>
    <property type="evidence" value="ECO:0007669"/>
    <property type="project" value="UniProtKB-SubCell"/>
</dbReference>
<evidence type="ECO:0000256" key="9">
    <source>
        <dbReference type="ARBA" id="ARBA00022892"/>
    </source>
</evidence>
<keyword evidence="8" id="KW-0256">Endoplasmic reticulum</keyword>
<dbReference type="InterPro" id="IPR024298">
    <property type="entry name" value="Sec16_Sec23-bd"/>
</dbReference>
<dbReference type="GO" id="GO:0007029">
    <property type="term" value="P:endoplasmic reticulum organization"/>
    <property type="evidence" value="ECO:0007669"/>
    <property type="project" value="TreeGrafter"/>
</dbReference>
<evidence type="ECO:0000256" key="11">
    <source>
        <dbReference type="ARBA" id="ARBA00023136"/>
    </source>
</evidence>
<feature type="region of interest" description="Disordered" evidence="18">
    <location>
        <begin position="543"/>
        <end position="562"/>
    </location>
</feature>
<dbReference type="InterPro" id="IPR036322">
    <property type="entry name" value="WD40_repeat_dom_sf"/>
</dbReference>
<feature type="region of interest" description="Disordered" evidence="18">
    <location>
        <begin position="864"/>
        <end position="905"/>
    </location>
</feature>
<dbReference type="GeneID" id="115634400"/>
<dbReference type="FunFam" id="2.130.10.10:FF:000009">
    <property type="entry name" value="Protein transport protein Sec31A isoform A"/>
    <property type="match status" value="1"/>
</dbReference>
<evidence type="ECO:0000256" key="1">
    <source>
        <dbReference type="ARBA" id="ARBA00004180"/>
    </source>
</evidence>
<evidence type="ECO:0000313" key="20">
    <source>
        <dbReference type="Proteomes" id="UP000504634"/>
    </source>
</evidence>
<keyword evidence="7" id="KW-0677">Repeat</keyword>
<dbReference type="InterPro" id="IPR001680">
    <property type="entry name" value="WD40_rpt"/>
</dbReference>
<dbReference type="FunFam" id="1.20.940.10:FF:000001">
    <property type="entry name" value="Protein transport protein Sec31A isoform A"/>
    <property type="match status" value="1"/>
</dbReference>
<dbReference type="PROSITE" id="PS50294">
    <property type="entry name" value="WD_REPEATS_REGION"/>
    <property type="match status" value="1"/>
</dbReference>
<keyword evidence="4" id="KW-0813">Transport</keyword>
<comment type="similarity">
    <text evidence="3">Belongs to the WD repeat SEC31 family.</text>
</comment>
<evidence type="ECO:0000256" key="13">
    <source>
        <dbReference type="ARBA" id="ARBA00025471"/>
    </source>
</evidence>
<dbReference type="SMART" id="SM00320">
    <property type="entry name" value="WD40"/>
    <property type="match status" value="5"/>
</dbReference>
<evidence type="ECO:0000256" key="14">
    <source>
        <dbReference type="ARBA" id="ARBA00039468"/>
    </source>
</evidence>
<dbReference type="GO" id="GO:0005198">
    <property type="term" value="F:structural molecule activity"/>
    <property type="evidence" value="ECO:0007669"/>
    <property type="project" value="TreeGrafter"/>
</dbReference>
<dbReference type="InterPro" id="IPR015943">
    <property type="entry name" value="WD40/YVTN_repeat-like_dom_sf"/>
</dbReference>
<keyword evidence="12" id="KW-0968">Cytoplasmic vesicle</keyword>
<evidence type="ECO:0000256" key="12">
    <source>
        <dbReference type="ARBA" id="ARBA00023329"/>
    </source>
</evidence>
<feature type="compositionally biased region" description="Polar residues" evidence="18">
    <location>
        <begin position="1061"/>
        <end position="1075"/>
    </location>
</feature>
<dbReference type="CTD" id="35877"/>
<keyword evidence="6 17" id="KW-0853">WD repeat</keyword>
<feature type="compositionally biased region" description="Polar residues" evidence="18">
    <location>
        <begin position="1082"/>
        <end position="1094"/>
    </location>
</feature>
<keyword evidence="10" id="KW-0653">Protein transport</keyword>
<dbReference type="PANTHER" id="PTHR13923">
    <property type="entry name" value="SEC31-RELATED PROTEIN"/>
    <property type="match status" value="1"/>
</dbReference>
<evidence type="ECO:0000256" key="15">
    <source>
        <dbReference type="ARBA" id="ARBA00041470"/>
    </source>
</evidence>
<evidence type="ECO:0000256" key="17">
    <source>
        <dbReference type="PROSITE-ProRule" id="PRU00221"/>
    </source>
</evidence>
<dbReference type="PROSITE" id="PS50082">
    <property type="entry name" value="WD_REPEATS_2"/>
    <property type="match status" value="1"/>
</dbReference>
<reference evidence="21" key="1">
    <citation type="submission" date="2025-08" db="UniProtKB">
        <authorList>
            <consortium name="RefSeq"/>
        </authorList>
    </citation>
    <scope>IDENTIFICATION</scope>
    <source>
        <strain evidence="21">11010-0011.00</strain>
        <tissue evidence="21">Whole body</tissue>
    </source>
</reference>
<dbReference type="Gene3D" id="2.130.10.10">
    <property type="entry name" value="YVTN repeat-like/Quinoprotein amine dehydrogenase"/>
    <property type="match status" value="1"/>
</dbReference>
<feature type="region of interest" description="Disordered" evidence="18">
    <location>
        <begin position="1057"/>
        <end position="1109"/>
    </location>
</feature>
<dbReference type="Gene3D" id="1.25.40.1030">
    <property type="match status" value="1"/>
</dbReference>
<evidence type="ECO:0000256" key="7">
    <source>
        <dbReference type="ARBA" id="ARBA00022737"/>
    </source>
</evidence>
<evidence type="ECO:0000256" key="6">
    <source>
        <dbReference type="ARBA" id="ARBA00022574"/>
    </source>
</evidence>
<evidence type="ECO:0000256" key="8">
    <source>
        <dbReference type="ARBA" id="ARBA00022824"/>
    </source>
</evidence>
<comment type="subcellular location">
    <subcellularLocation>
        <location evidence="1">Cytoplasmic vesicle membrane</location>
        <topology evidence="1">Peripheral membrane protein</topology>
        <orientation evidence="1">Cytoplasmic side</orientation>
    </subcellularLocation>
    <subcellularLocation>
        <location evidence="2">Endoplasmic reticulum membrane</location>
        <topology evidence="2">Peripheral membrane protein</topology>
    </subcellularLocation>
</comment>
<dbReference type="GO" id="GO:0015031">
    <property type="term" value="P:protein transport"/>
    <property type="evidence" value="ECO:0007669"/>
    <property type="project" value="UniProtKB-KW"/>
</dbReference>
<dbReference type="GO" id="GO:0070971">
    <property type="term" value="C:endoplasmic reticulum exit site"/>
    <property type="evidence" value="ECO:0007669"/>
    <property type="project" value="TreeGrafter"/>
</dbReference>
<keyword evidence="9" id="KW-0931">ER-Golgi transport</keyword>
<protein>
    <recommendedName>
        <fullName evidence="14">Protein transport protein Sec31A</fullName>
    </recommendedName>
    <alternativeName>
        <fullName evidence="16">SEC31-like protein 1</fullName>
    </alternativeName>
    <alternativeName>
        <fullName evidence="15">SEC31-related protein A</fullName>
    </alternativeName>
</protein>
<dbReference type="SUPFAM" id="SSF47938">
    <property type="entry name" value="Functional domain of the splicing factor Prp18"/>
    <property type="match status" value="1"/>
</dbReference>
<keyword evidence="5" id="KW-0963">Cytoplasm</keyword>
<dbReference type="PANTHER" id="PTHR13923:SF11">
    <property type="entry name" value="SECRETORY 31, ISOFORM D"/>
    <property type="match status" value="1"/>
</dbReference>
<feature type="region of interest" description="Disordered" evidence="18">
    <location>
        <begin position="1016"/>
        <end position="1043"/>
    </location>
</feature>
<keyword evidence="11" id="KW-0472">Membrane</keyword>
<feature type="domain" description="Sec16 Sec23-binding" evidence="19">
    <location>
        <begin position="570"/>
        <end position="777"/>
    </location>
</feature>
<dbReference type="Pfam" id="PF12931">
    <property type="entry name" value="TPR_Sec16"/>
    <property type="match status" value="1"/>
</dbReference>
<proteinExistence type="inferred from homology"/>
<dbReference type="GO" id="GO:0030127">
    <property type="term" value="C:COPII vesicle coat"/>
    <property type="evidence" value="ECO:0007669"/>
    <property type="project" value="TreeGrafter"/>
</dbReference>
<evidence type="ECO:0000256" key="4">
    <source>
        <dbReference type="ARBA" id="ARBA00022448"/>
    </source>
</evidence>
<evidence type="ECO:0000256" key="16">
    <source>
        <dbReference type="ARBA" id="ARBA00043112"/>
    </source>
</evidence>
<sequence>MKIKELQKTVNIAWSPAQQQPIYLAAGTAAQQFDSNVNSALEIYSPNFKDASYDLELKAAVPSQYKFQKVIWSPLGLNATHPNGLIVGGCEAGHINIYSAAKLLANEEPLLARQDKHTGAVSGLDFNPFQNNLLASCASESEIYIWDLNNPATHMNPGAKTQPLEDVKNVAWNRQVQHILASVFSTRCVIWDLRKSQQIIKLSDTQSRVRWHSIQWHPEAATQVWLASEDDQAPVVQLWDLRYATAPAKTYQIHHRGVLGMSWCLEDTDLMVSCGKDNRIYCWNPNTDIPEGEILSEVATTASWYSDVQFCPRNPSLIASASLEGAVSIYSLNGGTQQVVQTANKIADSFPGMDQLSQVPLSQQATQVVYHDLVRAPKWMKQPCGVSFGFGGKLVSFDRNSKTVKISQLTTEPSLVERANALERSLAEANYADYCRHRADQTADQHGRYIWYFIKANFDVNPKEELLNLLGYNKDDIDSKFSKFIKENENDALAEVDSLTNRISTLTHSDSSEVECDQSTNYSTDTSQTADNRTIFDEIAGEGPKQFRDNTSPPKPNFKIPSGDHADSLIAEAILTGNTEAAVELCIEAQRIPEALIIASTAGHDVLIRTQTRFLSEQRGELSQVICALVTRDWLDFVNRCTVDSWKEALVAALKHSERKLVDICERLGDRLLNECANSVEYTRNAMLCYICAGSIDKLVNAWYQSKQLEQQNPNYKLNTSELQELAEVVMLMSKSLEQQGIAIDLAGRFAGFISEYGGLLASQGALTAALQYITTLGSCSAQGSDLDVLRERISHAVNTAEPAPTVAPAVGYSRQAARGSFSQPTPFNPYNVPIGNASWQSPVSAVAAPVVAMATPISNYPTAQAPPQPFNPQAAAKPEAVAHPPRPHSNASSSGGGPAAGSISGVGLHTRSKYVLDPSVAAPTSAYGVPYNPVPVPAPAPAPFTGAPVPIQQPGSVPTNYNSNAFNTNPLASVQPYGQVTYMDAGSRGGYVPGMAPVDTMPAANAPAQTPIIQNIQRNPTPPPGWNDPPTLKSSRVPKPKAATEPLAAPILHPLFGTDPNKNQNGYVDPNQYQAMPPPASGNTYYNPATVNNNSQQQTFPAPQQQQPNFQTSAIQNQQQQWQGQQHQQTIGYTEHPAPIQQQQRQAPPPKEKPPLPEEYIYLQTVLEELKKQCLSATQDPRTKRKFVDVAKRLENLYDCLREDKLTSSTVQYLNQIVQYIQVSDYANALEMHTRIAFGTDFSQCAGFMQGLKVLLQSAAELQLVLR</sequence>
<dbReference type="InterPro" id="IPR040251">
    <property type="entry name" value="SEC31-like"/>
</dbReference>
<feature type="compositionally biased region" description="Low complexity" evidence="18">
    <location>
        <begin position="1095"/>
        <end position="1109"/>
    </location>
</feature>
<dbReference type="AlphaFoldDB" id="A0A6J2UHN0"/>
<evidence type="ECO:0000256" key="18">
    <source>
        <dbReference type="SAM" id="MobiDB-lite"/>
    </source>
</evidence>
<evidence type="ECO:0000256" key="5">
    <source>
        <dbReference type="ARBA" id="ARBA00022490"/>
    </source>
</evidence>
<evidence type="ECO:0000256" key="3">
    <source>
        <dbReference type="ARBA" id="ARBA00009358"/>
    </source>
</evidence>
<evidence type="ECO:0000259" key="19">
    <source>
        <dbReference type="Pfam" id="PF12931"/>
    </source>
</evidence>
<accession>A0A6J2UHN0</accession>
<dbReference type="OrthoDB" id="542917at2759"/>
<dbReference type="Proteomes" id="UP000504634">
    <property type="component" value="Unplaced"/>
</dbReference>
<organism evidence="20 21">
    <name type="scientific">Drosophila lebanonensis</name>
    <name type="common">Fruit fly</name>
    <name type="synonym">Scaptodrosophila lebanonensis</name>
    <dbReference type="NCBI Taxonomy" id="7225"/>
    <lineage>
        <taxon>Eukaryota</taxon>
        <taxon>Metazoa</taxon>
        <taxon>Ecdysozoa</taxon>
        <taxon>Arthropoda</taxon>
        <taxon>Hexapoda</taxon>
        <taxon>Insecta</taxon>
        <taxon>Pterygota</taxon>
        <taxon>Neoptera</taxon>
        <taxon>Endopterygota</taxon>
        <taxon>Diptera</taxon>
        <taxon>Brachycera</taxon>
        <taxon>Muscomorpha</taxon>
        <taxon>Ephydroidea</taxon>
        <taxon>Drosophilidae</taxon>
        <taxon>Scaptodrosophila</taxon>
    </lineage>
</organism>
<evidence type="ECO:0000313" key="21">
    <source>
        <dbReference type="RefSeq" id="XP_030387951.1"/>
    </source>
</evidence>
<dbReference type="Pfam" id="PF00400">
    <property type="entry name" value="WD40"/>
    <property type="match status" value="2"/>
</dbReference>
<dbReference type="SUPFAM" id="SSF50978">
    <property type="entry name" value="WD40 repeat-like"/>
    <property type="match status" value="1"/>
</dbReference>
<evidence type="ECO:0000256" key="2">
    <source>
        <dbReference type="ARBA" id="ARBA00004406"/>
    </source>
</evidence>
<keyword evidence="20" id="KW-1185">Reference proteome</keyword>
<dbReference type="Gene3D" id="1.20.940.10">
    <property type="entry name" value="Functional domain of the splicing factor Prp18"/>
    <property type="match status" value="1"/>
</dbReference>
<feature type="repeat" description="WD" evidence="17">
    <location>
        <begin position="114"/>
        <end position="156"/>
    </location>
</feature>
<gene>
    <name evidence="21" type="primary">LOC115634400</name>
</gene>
<dbReference type="RefSeq" id="XP_030387951.1">
    <property type="nucleotide sequence ID" value="XM_030532091.1"/>
</dbReference>
<name>A0A6J2UHN0_DROLE</name>
<evidence type="ECO:0000256" key="10">
    <source>
        <dbReference type="ARBA" id="ARBA00022927"/>
    </source>
</evidence>
<comment type="function">
    <text evidence="13">Component of the coat protein complex II (COPII) which promotes the formation of transport vesicles from the endoplasmic reticulum (ER). The coat has two main functions, the physical deformation of the endoplasmic reticulum membrane into vesicles and the selection of cargo molecules.</text>
</comment>